<reference evidence="2 3" key="1">
    <citation type="journal article" date="2012" name="Front. Microbiol.">
        <title>Draft Genome Sequence of the Virulent Strain 01-B526 of the Fish Pathogen Aeromonas salmonicida.</title>
        <authorList>
            <person name="Charette S.J."/>
            <person name="Brochu F."/>
            <person name="Boyle B."/>
            <person name="Filion G."/>
            <person name="Tanaka K.H."/>
            <person name="Derome N."/>
        </authorList>
    </citation>
    <scope>NUCLEOTIDE SEQUENCE [LARGE SCALE GENOMIC DNA]</scope>
    <source>
        <strain evidence="2 3">P11</strain>
    </source>
</reference>
<organism evidence="2 3">
    <name type="scientific">Clostridium ragsdalei P11</name>
    <dbReference type="NCBI Taxonomy" id="1353534"/>
    <lineage>
        <taxon>Bacteria</taxon>
        <taxon>Bacillati</taxon>
        <taxon>Bacillota</taxon>
        <taxon>Clostridia</taxon>
        <taxon>Eubacteriales</taxon>
        <taxon>Clostridiaceae</taxon>
        <taxon>Clostridium</taxon>
    </lineage>
</organism>
<evidence type="ECO:0000313" key="2">
    <source>
        <dbReference type="EMBL" id="OBR96484.1"/>
    </source>
</evidence>
<dbReference type="SUPFAM" id="SSF53474">
    <property type="entry name" value="alpha/beta-Hydrolases"/>
    <property type="match status" value="1"/>
</dbReference>
<sequence length="283" mass="31947">MSLKTVCIDPIREDLQEFDEEYPTLVEGSIFNSKGSKLLGVIHIAQGRGPHPTVILFHGFPGYEQNFDIAHVLLRAGYNVFVFHYRGSWGSEGSYSIANVLEDADSAINFLRSPHYAKEYRVDEKNIILIGHSLGGFATLMTAARHPEIKYAACIAGFNFGLMGETLLKDSNLKKETIKTWKDWVLPLNGITAEKVVQEVIENRKDWNLINIVEKLKGHSILIIGGARDDIATIDEHYKPLIGALKEQNVCYKSVILNTDHGFCDKRISLQKEVLSWFEKERV</sequence>
<dbReference type="PATRIC" id="fig|1353534.3.peg.366"/>
<gene>
    <name evidence="2" type="ORF">CLRAG_03540</name>
</gene>
<dbReference type="AlphaFoldDB" id="A0A1A6B2C4"/>
<dbReference type="Proteomes" id="UP000093954">
    <property type="component" value="Unassembled WGS sequence"/>
</dbReference>
<evidence type="ECO:0000259" key="1">
    <source>
        <dbReference type="Pfam" id="PF00561"/>
    </source>
</evidence>
<name>A0A1A6B2C4_9CLOT</name>
<dbReference type="InterPro" id="IPR029058">
    <property type="entry name" value="AB_hydrolase_fold"/>
</dbReference>
<dbReference type="RefSeq" id="WP_065076792.1">
    <property type="nucleotide sequence ID" value="NZ_LROS01000004.1"/>
</dbReference>
<dbReference type="EMBL" id="LROS01000004">
    <property type="protein sequence ID" value="OBR96484.1"/>
    <property type="molecule type" value="Genomic_DNA"/>
</dbReference>
<comment type="caution">
    <text evidence="2">The sequence shown here is derived from an EMBL/GenBank/DDBJ whole genome shotgun (WGS) entry which is preliminary data.</text>
</comment>
<keyword evidence="3" id="KW-1185">Reference proteome</keyword>
<dbReference type="Gene3D" id="3.40.50.1820">
    <property type="entry name" value="alpha/beta hydrolase"/>
    <property type="match status" value="1"/>
</dbReference>
<accession>A0A1A6B2C4</accession>
<dbReference type="InterPro" id="IPR000073">
    <property type="entry name" value="AB_hydrolase_1"/>
</dbReference>
<dbReference type="Pfam" id="PF00561">
    <property type="entry name" value="Abhydrolase_1"/>
    <property type="match status" value="1"/>
</dbReference>
<evidence type="ECO:0000313" key="3">
    <source>
        <dbReference type="Proteomes" id="UP000093954"/>
    </source>
</evidence>
<proteinExistence type="predicted"/>
<feature type="domain" description="AB hydrolase-1" evidence="1">
    <location>
        <begin position="52"/>
        <end position="157"/>
    </location>
</feature>
<protein>
    <submittedName>
        <fullName evidence="2">Esterase</fullName>
    </submittedName>
</protein>
<dbReference type="PANTHER" id="PTHR12277">
    <property type="entry name" value="ALPHA/BETA HYDROLASE DOMAIN-CONTAINING PROTEIN"/>
    <property type="match status" value="1"/>
</dbReference>